<sequence length="69" mass="7026">MVIVAAISTVVPVGAVLAVVVVRVCVVCVMSPANRGTPLPDMAEARGCMRVRPGRRGTRGSGRGPGQAL</sequence>
<dbReference type="EMBL" id="BMTD01000001">
    <property type="protein sequence ID" value="GGU72795.1"/>
    <property type="molecule type" value="Genomic_DNA"/>
</dbReference>
<dbReference type="AlphaFoldDB" id="A0A918M8G1"/>
<evidence type="ECO:0000313" key="1">
    <source>
        <dbReference type="EMBL" id="GGU72795.1"/>
    </source>
</evidence>
<evidence type="ECO:0000313" key="2">
    <source>
        <dbReference type="Proteomes" id="UP000618795"/>
    </source>
</evidence>
<gene>
    <name evidence="1" type="ORF">GCM10010260_00560</name>
</gene>
<dbReference type="Proteomes" id="UP000618795">
    <property type="component" value="Unassembled WGS sequence"/>
</dbReference>
<organism evidence="1 2">
    <name type="scientific">Streptomyces filipinensis</name>
    <dbReference type="NCBI Taxonomy" id="66887"/>
    <lineage>
        <taxon>Bacteria</taxon>
        <taxon>Bacillati</taxon>
        <taxon>Actinomycetota</taxon>
        <taxon>Actinomycetes</taxon>
        <taxon>Kitasatosporales</taxon>
        <taxon>Streptomycetaceae</taxon>
        <taxon>Streptomyces</taxon>
    </lineage>
</organism>
<protein>
    <submittedName>
        <fullName evidence="1">Uncharacterized protein</fullName>
    </submittedName>
</protein>
<reference evidence="1" key="2">
    <citation type="submission" date="2020-09" db="EMBL/GenBank/DDBJ databases">
        <authorList>
            <person name="Sun Q."/>
            <person name="Ohkuma M."/>
        </authorList>
    </citation>
    <scope>NUCLEOTIDE SEQUENCE</scope>
    <source>
        <strain evidence="1">JCM 4369</strain>
    </source>
</reference>
<keyword evidence="2" id="KW-1185">Reference proteome</keyword>
<name>A0A918M8G1_9ACTN</name>
<proteinExistence type="predicted"/>
<accession>A0A918M8G1</accession>
<reference evidence="1" key="1">
    <citation type="journal article" date="2014" name="Int. J. Syst. Evol. Microbiol.">
        <title>Complete genome sequence of Corynebacterium casei LMG S-19264T (=DSM 44701T), isolated from a smear-ripened cheese.</title>
        <authorList>
            <consortium name="US DOE Joint Genome Institute (JGI-PGF)"/>
            <person name="Walter F."/>
            <person name="Albersmeier A."/>
            <person name="Kalinowski J."/>
            <person name="Ruckert C."/>
        </authorList>
    </citation>
    <scope>NUCLEOTIDE SEQUENCE</scope>
    <source>
        <strain evidence="1">JCM 4369</strain>
    </source>
</reference>
<comment type="caution">
    <text evidence="1">The sequence shown here is derived from an EMBL/GenBank/DDBJ whole genome shotgun (WGS) entry which is preliminary data.</text>
</comment>